<evidence type="ECO:0000313" key="3">
    <source>
        <dbReference type="Proteomes" id="UP000499080"/>
    </source>
</evidence>
<keyword evidence="3" id="KW-1185">Reference proteome</keyword>
<dbReference type="Proteomes" id="UP000499080">
    <property type="component" value="Unassembled WGS sequence"/>
</dbReference>
<dbReference type="Pfam" id="PF01344">
    <property type="entry name" value="Kelch_1"/>
    <property type="match status" value="1"/>
</dbReference>
<accession>A0A4Y2QGV4</accession>
<dbReference type="AlphaFoldDB" id="A0A4Y2QGV4"/>
<dbReference type="InterPro" id="IPR006652">
    <property type="entry name" value="Kelch_1"/>
</dbReference>
<reference evidence="2 3" key="1">
    <citation type="journal article" date="2019" name="Sci. Rep.">
        <title>Orb-weaving spider Araneus ventricosus genome elucidates the spidroin gene catalogue.</title>
        <authorList>
            <person name="Kono N."/>
            <person name="Nakamura H."/>
            <person name="Ohtoshi R."/>
            <person name="Moran D.A.P."/>
            <person name="Shinohara A."/>
            <person name="Yoshida Y."/>
            <person name="Fujiwara M."/>
            <person name="Mori M."/>
            <person name="Tomita M."/>
            <person name="Arakawa K."/>
        </authorList>
    </citation>
    <scope>NUCLEOTIDE SEQUENCE [LARGE SCALE GENOMIC DNA]</scope>
</reference>
<dbReference type="OrthoDB" id="45365at2759"/>
<sequence>MMCRAYDPEMDSWISLPAPNIFCERFSTVAVHEQLFAISGGNNEGKDLKNIEVYDPLQNTWMSLHDLPFKYLLPGSVIVDDQIIVYEKKEEISRSPCLLGRRC</sequence>
<dbReference type="InterPro" id="IPR052392">
    <property type="entry name" value="Kelch-BTB_domain-containing"/>
</dbReference>
<evidence type="ECO:0000256" key="1">
    <source>
        <dbReference type="ARBA" id="ARBA00022441"/>
    </source>
</evidence>
<name>A0A4Y2QGV4_ARAVE</name>
<dbReference type="EMBL" id="BGPR01013845">
    <property type="protein sequence ID" value="GBN62518.1"/>
    <property type="molecule type" value="Genomic_DNA"/>
</dbReference>
<proteinExistence type="predicted"/>
<organism evidence="2 3">
    <name type="scientific">Araneus ventricosus</name>
    <name type="common">Orbweaver spider</name>
    <name type="synonym">Epeira ventricosa</name>
    <dbReference type="NCBI Taxonomy" id="182803"/>
    <lineage>
        <taxon>Eukaryota</taxon>
        <taxon>Metazoa</taxon>
        <taxon>Ecdysozoa</taxon>
        <taxon>Arthropoda</taxon>
        <taxon>Chelicerata</taxon>
        <taxon>Arachnida</taxon>
        <taxon>Araneae</taxon>
        <taxon>Araneomorphae</taxon>
        <taxon>Entelegynae</taxon>
        <taxon>Araneoidea</taxon>
        <taxon>Araneidae</taxon>
        <taxon>Araneus</taxon>
    </lineage>
</organism>
<dbReference type="InterPro" id="IPR015915">
    <property type="entry name" value="Kelch-typ_b-propeller"/>
</dbReference>
<evidence type="ECO:0000313" key="2">
    <source>
        <dbReference type="EMBL" id="GBN62518.1"/>
    </source>
</evidence>
<comment type="caution">
    <text evidence="2">The sequence shown here is derived from an EMBL/GenBank/DDBJ whole genome shotgun (WGS) entry which is preliminary data.</text>
</comment>
<dbReference type="PANTHER" id="PTHR46375:SF3">
    <property type="entry name" value="KELCH REPEAT AND BTB DOMAIN-CONTAINING PROTEIN 13"/>
    <property type="match status" value="1"/>
</dbReference>
<gene>
    <name evidence="2" type="ORF">AVEN_168195_1</name>
</gene>
<dbReference type="Gene3D" id="2.120.10.80">
    <property type="entry name" value="Kelch-type beta propeller"/>
    <property type="match status" value="1"/>
</dbReference>
<dbReference type="SUPFAM" id="SSF117281">
    <property type="entry name" value="Kelch motif"/>
    <property type="match status" value="1"/>
</dbReference>
<dbReference type="PANTHER" id="PTHR46375">
    <property type="entry name" value="KELCH REPEAT AND BTB DOMAIN-CONTAINING PROTEIN 13-RELATED"/>
    <property type="match status" value="1"/>
</dbReference>
<keyword evidence="1" id="KW-0880">Kelch repeat</keyword>
<protein>
    <submittedName>
        <fullName evidence="2">Uncharacterized protein</fullName>
    </submittedName>
</protein>